<evidence type="ECO:0000313" key="3">
    <source>
        <dbReference type="EMBL" id="KAF2286242.1"/>
    </source>
</evidence>
<evidence type="ECO:0000256" key="1">
    <source>
        <dbReference type="ARBA" id="ARBA00006801"/>
    </source>
</evidence>
<protein>
    <recommendedName>
        <fullName evidence="2">JmjC domain-containing protein</fullName>
    </recommendedName>
</protein>
<dbReference type="PROSITE" id="PS51184">
    <property type="entry name" value="JMJC"/>
    <property type="match status" value="1"/>
</dbReference>
<feature type="domain" description="JmjC" evidence="2">
    <location>
        <begin position="1"/>
        <end position="143"/>
    </location>
</feature>
<sequence length="193" mass="22128">MIALGRSIRRRWDRTATPILGGDGGARLFTGGCEFVDWQSFLGDENGEFKLEMEDPVRYVPWCSVNPYPSPEAKESEMAKFPLYFNGPKPFECTVNAGEVLYLPSMWFHHVRQSSDDEGCTIAINYWYDMQFDVKYAYFNFLQSIQYGSTLTQPKCEKYSGSHVSNCNLRDKSCTDAYLVHDNVDSNQDSEDK</sequence>
<proteinExistence type="inferred from homology"/>
<keyword evidence="4" id="KW-1185">Reference proteome</keyword>
<dbReference type="InterPro" id="IPR014710">
    <property type="entry name" value="RmlC-like_jellyroll"/>
</dbReference>
<gene>
    <name evidence="3" type="ORF">GH714_012402</name>
</gene>
<dbReference type="InterPro" id="IPR041667">
    <property type="entry name" value="Cupin_8"/>
</dbReference>
<evidence type="ECO:0000313" key="4">
    <source>
        <dbReference type="Proteomes" id="UP000467840"/>
    </source>
</evidence>
<organism evidence="3 4">
    <name type="scientific">Hevea brasiliensis</name>
    <name type="common">Para rubber tree</name>
    <name type="synonym">Siphonia brasiliensis</name>
    <dbReference type="NCBI Taxonomy" id="3981"/>
    <lineage>
        <taxon>Eukaryota</taxon>
        <taxon>Viridiplantae</taxon>
        <taxon>Streptophyta</taxon>
        <taxon>Embryophyta</taxon>
        <taxon>Tracheophyta</taxon>
        <taxon>Spermatophyta</taxon>
        <taxon>Magnoliopsida</taxon>
        <taxon>eudicotyledons</taxon>
        <taxon>Gunneridae</taxon>
        <taxon>Pentapetalae</taxon>
        <taxon>rosids</taxon>
        <taxon>fabids</taxon>
        <taxon>Malpighiales</taxon>
        <taxon>Euphorbiaceae</taxon>
        <taxon>Crotonoideae</taxon>
        <taxon>Micrandreae</taxon>
        <taxon>Hevea</taxon>
    </lineage>
</organism>
<dbReference type="Pfam" id="PF13621">
    <property type="entry name" value="Cupin_8"/>
    <property type="match status" value="1"/>
</dbReference>
<comment type="similarity">
    <text evidence="1">Belongs to the JARID1 histone demethylase family.</text>
</comment>
<dbReference type="EMBL" id="JAAGAX010000017">
    <property type="protein sequence ID" value="KAF2286242.1"/>
    <property type="molecule type" value="Genomic_DNA"/>
</dbReference>
<name>A0A6A6KBK9_HEVBR</name>
<dbReference type="PANTHER" id="PTHR12461:SF99">
    <property type="entry name" value="BIFUNCTIONAL PEPTIDASE AND (3S)-LYSYL HYDROXYLASE JMJD7"/>
    <property type="match status" value="1"/>
</dbReference>
<dbReference type="AlphaFoldDB" id="A0A6A6KBK9"/>
<dbReference type="Gene3D" id="2.60.120.10">
    <property type="entry name" value="Jelly Rolls"/>
    <property type="match status" value="1"/>
</dbReference>
<dbReference type="InterPro" id="IPR003347">
    <property type="entry name" value="JmjC_dom"/>
</dbReference>
<dbReference type="SUPFAM" id="SSF51197">
    <property type="entry name" value="Clavaminate synthase-like"/>
    <property type="match status" value="1"/>
</dbReference>
<evidence type="ECO:0000259" key="2">
    <source>
        <dbReference type="PROSITE" id="PS51184"/>
    </source>
</evidence>
<reference evidence="3 4" key="1">
    <citation type="journal article" date="2020" name="Mol. Plant">
        <title>The Chromosome-Based Rubber Tree Genome Provides New Insights into Spurge Genome Evolution and Rubber Biosynthesis.</title>
        <authorList>
            <person name="Liu J."/>
            <person name="Shi C."/>
            <person name="Shi C.C."/>
            <person name="Li W."/>
            <person name="Zhang Q.J."/>
            <person name="Zhang Y."/>
            <person name="Li K."/>
            <person name="Lu H.F."/>
            <person name="Shi C."/>
            <person name="Zhu S.T."/>
            <person name="Xiao Z.Y."/>
            <person name="Nan H."/>
            <person name="Yue Y."/>
            <person name="Zhu X.G."/>
            <person name="Wu Y."/>
            <person name="Hong X.N."/>
            <person name="Fan G.Y."/>
            <person name="Tong Y."/>
            <person name="Zhang D."/>
            <person name="Mao C.L."/>
            <person name="Liu Y.L."/>
            <person name="Hao S.J."/>
            <person name="Liu W.Q."/>
            <person name="Lv M.Q."/>
            <person name="Zhang H.B."/>
            <person name="Liu Y."/>
            <person name="Hu-Tang G.R."/>
            <person name="Wang J.P."/>
            <person name="Wang J.H."/>
            <person name="Sun Y.H."/>
            <person name="Ni S.B."/>
            <person name="Chen W.B."/>
            <person name="Zhang X.C."/>
            <person name="Jiao Y.N."/>
            <person name="Eichler E.E."/>
            <person name="Li G.H."/>
            <person name="Liu X."/>
            <person name="Gao L.Z."/>
        </authorList>
    </citation>
    <scope>NUCLEOTIDE SEQUENCE [LARGE SCALE GENOMIC DNA]</scope>
    <source>
        <strain evidence="4">cv. GT1</strain>
        <tissue evidence="3">Leaf</tissue>
    </source>
</reference>
<dbReference type="Proteomes" id="UP000467840">
    <property type="component" value="Chromosome 3"/>
</dbReference>
<comment type="caution">
    <text evidence="3">The sequence shown here is derived from an EMBL/GenBank/DDBJ whole genome shotgun (WGS) entry which is preliminary data.</text>
</comment>
<dbReference type="PANTHER" id="PTHR12461">
    <property type="entry name" value="HYPOXIA-INDUCIBLE FACTOR 1 ALPHA INHIBITOR-RELATED"/>
    <property type="match status" value="1"/>
</dbReference>
<accession>A0A6A6KBK9</accession>